<dbReference type="PANTHER" id="PTHR47268">
    <property type="entry name" value="ACYLPHOSPHATASE"/>
    <property type="match status" value="1"/>
</dbReference>
<evidence type="ECO:0000256" key="1">
    <source>
        <dbReference type="ARBA" id="ARBA00005614"/>
    </source>
</evidence>
<feature type="active site" evidence="5">
    <location>
        <position position="46"/>
    </location>
</feature>
<dbReference type="PROSITE" id="PS00151">
    <property type="entry name" value="ACYLPHOSPHATASE_2"/>
    <property type="match status" value="1"/>
</dbReference>
<protein>
    <recommendedName>
        <fullName evidence="3 5">acylphosphatase</fullName>
        <ecNumber evidence="2 5">3.6.1.7</ecNumber>
    </recommendedName>
</protein>
<dbReference type="GO" id="GO:0003998">
    <property type="term" value="F:acylphosphatase activity"/>
    <property type="evidence" value="ECO:0007669"/>
    <property type="project" value="UniProtKB-EC"/>
</dbReference>
<comment type="similarity">
    <text evidence="1 6">Belongs to the acylphosphatase family.</text>
</comment>
<evidence type="ECO:0000313" key="9">
    <source>
        <dbReference type="Proteomes" id="UP001056756"/>
    </source>
</evidence>
<reference evidence="8" key="1">
    <citation type="submission" date="2022-05" db="EMBL/GenBank/DDBJ databases">
        <title>Novel bacterial taxa in a minimal lignocellulolytic consortium and its capacity to transform plastics disclosed by genome-resolved metagenomics.</title>
        <authorList>
            <person name="Rodriguez C.A.D."/>
            <person name="Diaz-Garcia L."/>
            <person name="Herrera K."/>
            <person name="Tarazona N.A."/>
            <person name="Sproer C."/>
            <person name="Overmann J."/>
            <person name="Jimenez D.J."/>
        </authorList>
    </citation>
    <scope>NUCLEOTIDE SEQUENCE</scope>
    <source>
        <strain evidence="8">MAG5</strain>
    </source>
</reference>
<name>A0A9J6ZC16_9BACL</name>
<keyword evidence="5" id="KW-0378">Hydrolase</keyword>
<dbReference type="InterPro" id="IPR020456">
    <property type="entry name" value="Acylphosphatase"/>
</dbReference>
<dbReference type="Proteomes" id="UP001056756">
    <property type="component" value="Chromosome"/>
</dbReference>
<dbReference type="AlphaFoldDB" id="A0A9J6ZC16"/>
<dbReference type="EMBL" id="CP097899">
    <property type="protein sequence ID" value="URN93583.1"/>
    <property type="molecule type" value="Genomic_DNA"/>
</dbReference>
<feature type="domain" description="Acylphosphatase-like" evidence="7">
    <location>
        <begin position="31"/>
        <end position="117"/>
    </location>
</feature>
<dbReference type="EC" id="3.6.1.7" evidence="2 5"/>
<dbReference type="PROSITE" id="PS51160">
    <property type="entry name" value="ACYLPHOSPHATASE_3"/>
    <property type="match status" value="1"/>
</dbReference>
<accession>A0A9J6ZC16</accession>
<comment type="catalytic activity">
    <reaction evidence="4 5">
        <text>an acyl phosphate + H2O = a carboxylate + phosphate + H(+)</text>
        <dbReference type="Rhea" id="RHEA:14965"/>
        <dbReference type="ChEBI" id="CHEBI:15377"/>
        <dbReference type="ChEBI" id="CHEBI:15378"/>
        <dbReference type="ChEBI" id="CHEBI:29067"/>
        <dbReference type="ChEBI" id="CHEBI:43474"/>
        <dbReference type="ChEBI" id="CHEBI:59918"/>
        <dbReference type="EC" id="3.6.1.7"/>
    </reaction>
</comment>
<feature type="active site" evidence="5">
    <location>
        <position position="64"/>
    </location>
</feature>
<dbReference type="KEGG" id="plig:NAG76_17355"/>
<evidence type="ECO:0000256" key="4">
    <source>
        <dbReference type="ARBA" id="ARBA00047645"/>
    </source>
</evidence>
<dbReference type="InterPro" id="IPR036046">
    <property type="entry name" value="Acylphosphatase-like_dom_sf"/>
</dbReference>
<evidence type="ECO:0000256" key="5">
    <source>
        <dbReference type="PROSITE-ProRule" id="PRU00520"/>
    </source>
</evidence>
<dbReference type="InterPro" id="IPR017968">
    <property type="entry name" value="Acylphosphatase_CS"/>
</dbReference>
<dbReference type="PANTHER" id="PTHR47268:SF4">
    <property type="entry name" value="ACYLPHOSPHATASE"/>
    <property type="match status" value="1"/>
</dbReference>
<organism evidence="8 9">
    <name type="scientific">Candidatus Pristimantibacillus lignocellulolyticus</name>
    <dbReference type="NCBI Taxonomy" id="2994561"/>
    <lineage>
        <taxon>Bacteria</taxon>
        <taxon>Bacillati</taxon>
        <taxon>Bacillota</taxon>
        <taxon>Bacilli</taxon>
        <taxon>Bacillales</taxon>
        <taxon>Paenibacillaceae</taxon>
        <taxon>Candidatus Pristimantibacillus</taxon>
    </lineage>
</organism>
<sequence length="117" mass="13567">MQLFKKLRNDYVIWHANKVKIPQFTPNCIIRQKITFSGRVQKVGFRLEIYCIARRMNLTGWVKNLIDGSVEAEFQGEASQIDFLVNSMKSLKRASIKNITTIDLSIREDNEGFTIVE</sequence>
<evidence type="ECO:0000256" key="3">
    <source>
        <dbReference type="ARBA" id="ARBA00015991"/>
    </source>
</evidence>
<evidence type="ECO:0000256" key="6">
    <source>
        <dbReference type="RuleBase" id="RU004168"/>
    </source>
</evidence>
<dbReference type="SUPFAM" id="SSF54975">
    <property type="entry name" value="Acylphosphatase/BLUF domain-like"/>
    <property type="match status" value="1"/>
</dbReference>
<evidence type="ECO:0000259" key="7">
    <source>
        <dbReference type="PROSITE" id="PS51160"/>
    </source>
</evidence>
<gene>
    <name evidence="8" type="ORF">NAG76_17355</name>
</gene>
<dbReference type="Pfam" id="PF00708">
    <property type="entry name" value="Acylphosphatase"/>
    <property type="match status" value="1"/>
</dbReference>
<dbReference type="InterPro" id="IPR001792">
    <property type="entry name" value="Acylphosphatase-like_dom"/>
</dbReference>
<evidence type="ECO:0000313" key="8">
    <source>
        <dbReference type="EMBL" id="URN93583.1"/>
    </source>
</evidence>
<proteinExistence type="inferred from homology"/>
<evidence type="ECO:0000256" key="2">
    <source>
        <dbReference type="ARBA" id="ARBA00012150"/>
    </source>
</evidence>
<dbReference type="Gene3D" id="3.30.70.100">
    <property type="match status" value="1"/>
</dbReference>